<feature type="coiled-coil region" evidence="1">
    <location>
        <begin position="158"/>
        <end position="203"/>
    </location>
</feature>
<feature type="region of interest" description="Disordered" evidence="2">
    <location>
        <begin position="317"/>
        <end position="395"/>
    </location>
</feature>
<feature type="non-terminal residue" evidence="3">
    <location>
        <position position="974"/>
    </location>
</feature>
<accession>A0ABW9RJ03</accession>
<feature type="region of interest" description="Disordered" evidence="2">
    <location>
        <begin position="1"/>
        <end position="33"/>
    </location>
</feature>
<dbReference type="InterPro" id="IPR023346">
    <property type="entry name" value="Lysozyme-like_dom_sf"/>
</dbReference>
<reference evidence="3 4" key="1">
    <citation type="submission" date="2019-02" db="EMBL/GenBank/DDBJ databases">
        <authorList>
            <person name="Goldberg S.R."/>
            <person name="Haltli B.A."/>
            <person name="Correa H."/>
            <person name="Russell K.G."/>
        </authorList>
    </citation>
    <scope>NUCLEOTIDE SEQUENCE [LARGE SCALE GENOMIC DNA]</scope>
    <source>
        <strain evidence="3 4">JCM 16186</strain>
    </source>
</reference>
<feature type="compositionally biased region" description="Basic and acidic residues" evidence="2">
    <location>
        <begin position="340"/>
        <end position="389"/>
    </location>
</feature>
<evidence type="ECO:0008006" key="5">
    <source>
        <dbReference type="Google" id="ProtNLM"/>
    </source>
</evidence>
<feature type="compositionally biased region" description="Basic and acidic residues" evidence="2">
    <location>
        <begin position="1"/>
        <end position="12"/>
    </location>
</feature>
<gene>
    <name evidence="3" type="ORF">E1163_02755</name>
</gene>
<evidence type="ECO:0000256" key="1">
    <source>
        <dbReference type="SAM" id="Coils"/>
    </source>
</evidence>
<dbReference type="Proteomes" id="UP000798808">
    <property type="component" value="Unassembled WGS sequence"/>
</dbReference>
<keyword evidence="1" id="KW-0175">Coiled coil</keyword>
<evidence type="ECO:0000313" key="4">
    <source>
        <dbReference type="Proteomes" id="UP000798808"/>
    </source>
</evidence>
<evidence type="ECO:0000313" key="3">
    <source>
        <dbReference type="EMBL" id="MTI23862.1"/>
    </source>
</evidence>
<keyword evidence="4" id="KW-1185">Reference proteome</keyword>
<dbReference type="SUPFAM" id="SSF53955">
    <property type="entry name" value="Lysozyme-like"/>
    <property type="match status" value="1"/>
</dbReference>
<name>A0ABW9RJ03_9BACT</name>
<evidence type="ECO:0000256" key="2">
    <source>
        <dbReference type="SAM" id="MobiDB-lite"/>
    </source>
</evidence>
<organism evidence="3 4">
    <name type="scientific">Fulvivirga kasyanovii</name>
    <dbReference type="NCBI Taxonomy" id="396812"/>
    <lineage>
        <taxon>Bacteria</taxon>
        <taxon>Pseudomonadati</taxon>
        <taxon>Bacteroidota</taxon>
        <taxon>Cytophagia</taxon>
        <taxon>Cytophagales</taxon>
        <taxon>Fulvivirgaceae</taxon>
        <taxon>Fulvivirga</taxon>
    </lineage>
</organism>
<protein>
    <recommendedName>
        <fullName evidence="5">Transglycosylase SLT domain-containing protein</fullName>
    </recommendedName>
</protein>
<dbReference type="InterPro" id="IPR036366">
    <property type="entry name" value="PGBDSf"/>
</dbReference>
<dbReference type="SUPFAM" id="SSF47090">
    <property type="entry name" value="PGBD-like"/>
    <property type="match status" value="1"/>
</dbReference>
<dbReference type="Gene3D" id="1.10.530.10">
    <property type="match status" value="1"/>
</dbReference>
<comment type="caution">
    <text evidence="3">The sequence shown here is derived from an EMBL/GenBank/DDBJ whole genome shotgun (WGS) entry which is preliminary data.</text>
</comment>
<dbReference type="Gene3D" id="1.10.101.10">
    <property type="entry name" value="PGBD-like superfamily/PGBD"/>
    <property type="match status" value="1"/>
</dbReference>
<dbReference type="InterPro" id="IPR036365">
    <property type="entry name" value="PGBD-like_sf"/>
</dbReference>
<sequence length="974" mass="109903">MAGTEDNVKAPKEAGSPQNNTRTRKRPGNGRILGINTASLTAKVKNLQLGEKIPGLINKIKESPLLNRDPEVSQEEQDHLKNEFLVYVSTKKALITDPEQLQDFDKQVEKFLKRMDGRAQDHWGDDRYFRLLEKWFSDYDQVISGKIKSIKGSIGLQVNSLNERIIEITAKAKEAMQLASTDTGKAQELLQQTTAKLNDAREKSTTAAATLQEFGTKEQQQLFASSYNQIITNYGALLSSIESSIAGMNQDITKYQSLIPQLDGQVNKLKSFSIKVQQEQDVQALIKIQQTEFTLLNRDIQSFIEAINLNRGTEAVNEEKVNQETEKESQSLTELDEQVAETKAKEIARREEEKRRKEEEERKRKEAEEERLRREQEAAKLKPSDKKDEDIEITAENSSSSNIALLISNWNTHGDGDKRKLAYILATVEGECGFRSKAEKKQVTAKTDKQKELIRLQSRYWSSGYYGRGFVQITWKANYEKAKELTGVDVVTYPDKVLSPKVAAAIAVKGMINGMFTNKKLSDYFNDNKTDWENARAIINGSDRASDFAKKAKAHYERLKSPDGGETYYKNYLNFADKQTVLKAEGLYTGKIDGMSGPNSNKAIKAFKAKYDLKDDDAFDKKIRELLHAKKEKVAPEEEKAKTPSAKEKVEALYAQYKKDEIDMVQLGKSLIPYASNDGASHVQAILEDLGGTNDNLAYAMVSNTDNDVLRLFNKDLLVDLADALAPENNYVNIDKKRILYNRITAITKPAKEEKTTEPEETTKVTKLSTNKISESVGKGGTNMAKDVQLIQSFLVTFGYLSKSCSEIDTVKGLVPQNTVVKDEQLTETIKAIKEYQKYGATVSYSKTEQKSVYQGDGVISKNGTTNASIQSMTKVHNNYSGEEPLEKEVTLLKDSQWVSQFRYGYNFYSGNTEKEYIDYVTELTGYDDANKLHKASDDIIKKVKDKFKDQGGRWFTMNDSKDNALFTKDKAYE</sequence>
<proteinExistence type="predicted"/>
<feature type="compositionally biased region" description="Basic and acidic residues" evidence="2">
    <location>
        <begin position="317"/>
        <end position="329"/>
    </location>
</feature>
<dbReference type="EMBL" id="SMLW01000319">
    <property type="protein sequence ID" value="MTI23862.1"/>
    <property type="molecule type" value="Genomic_DNA"/>
</dbReference>